<sequence>MPDAQAAAPAEEGKGPIRTIVQSVGIFLLIQGAMKYILPQASKAPVTPVPSQDGTSVAPPSANGQPVAIPAWENRPRSYDAGVQHSIIPYNVAPMWPVGTEVDFSMYISSSIAMPPLDSMPTESLLIEEKNFKFGDYSQNREINTEFKVPKDR</sequence>
<evidence type="ECO:0000256" key="5">
    <source>
        <dbReference type="ARBA" id="ARBA00023136"/>
    </source>
</evidence>
<evidence type="ECO:0000256" key="3">
    <source>
        <dbReference type="ARBA" id="ARBA00022692"/>
    </source>
</evidence>
<keyword evidence="8" id="KW-1185">Reference proteome</keyword>
<comment type="similarity">
    <text evidence="2">Belongs to the CLPTM1 family.</text>
</comment>
<evidence type="ECO:0000313" key="7">
    <source>
        <dbReference type="EMBL" id="CBX97001.1"/>
    </source>
</evidence>
<dbReference type="GO" id="GO:0016020">
    <property type="term" value="C:membrane"/>
    <property type="evidence" value="ECO:0007669"/>
    <property type="project" value="UniProtKB-SubCell"/>
</dbReference>
<evidence type="ECO:0000256" key="4">
    <source>
        <dbReference type="ARBA" id="ARBA00022989"/>
    </source>
</evidence>
<keyword evidence="3" id="KW-0812">Transmembrane</keyword>
<keyword evidence="5" id="KW-0472">Membrane</keyword>
<keyword evidence="4" id="KW-1133">Transmembrane helix</keyword>
<organism evidence="8">
    <name type="scientific">Leptosphaeria maculans (strain JN3 / isolate v23.1.3 / race Av1-4-5-6-7-8)</name>
    <name type="common">Blackleg fungus</name>
    <name type="synonym">Phoma lingam</name>
    <dbReference type="NCBI Taxonomy" id="985895"/>
    <lineage>
        <taxon>Eukaryota</taxon>
        <taxon>Fungi</taxon>
        <taxon>Dikarya</taxon>
        <taxon>Ascomycota</taxon>
        <taxon>Pezizomycotina</taxon>
        <taxon>Dothideomycetes</taxon>
        <taxon>Pleosporomycetidae</taxon>
        <taxon>Pleosporales</taxon>
        <taxon>Pleosporineae</taxon>
        <taxon>Leptosphaeriaceae</taxon>
        <taxon>Plenodomus</taxon>
        <taxon>Plenodomus lingam/Leptosphaeria maculans species complex</taxon>
    </lineage>
</organism>
<gene>
    <name evidence="7" type="ORF">LEMA_P101320.1</name>
</gene>
<proteinExistence type="inferred from homology"/>
<dbReference type="EMBL" id="FP929130">
    <property type="protein sequence ID" value="CBX97001.1"/>
    <property type="molecule type" value="Genomic_DNA"/>
</dbReference>
<evidence type="ECO:0000313" key="8">
    <source>
        <dbReference type="Proteomes" id="UP000002668"/>
    </source>
</evidence>
<dbReference type="Proteomes" id="UP000002668">
    <property type="component" value="Genome"/>
</dbReference>
<dbReference type="HOGENOM" id="CLU_1713596_0_0_1"/>
<name>E5A0E1_LEPMJ</name>
<dbReference type="InterPro" id="IPR008429">
    <property type="entry name" value="CLPTM1"/>
</dbReference>
<dbReference type="AlphaFoldDB" id="E5A0E1"/>
<comment type="subcellular location">
    <subcellularLocation>
        <location evidence="1">Membrane</location>
        <topology evidence="1">Multi-pass membrane protein</topology>
    </subcellularLocation>
</comment>
<dbReference type="InParanoid" id="E5A0E1"/>
<evidence type="ECO:0000256" key="2">
    <source>
        <dbReference type="ARBA" id="ARBA00009310"/>
    </source>
</evidence>
<accession>E5A0E1</accession>
<evidence type="ECO:0000256" key="6">
    <source>
        <dbReference type="SAM" id="MobiDB-lite"/>
    </source>
</evidence>
<dbReference type="VEuPathDB" id="FungiDB:LEMA_P101320.1"/>
<protein>
    <submittedName>
        <fullName evidence="7">Predicted protein</fullName>
    </submittedName>
</protein>
<reference evidence="8" key="1">
    <citation type="journal article" date="2011" name="Nat. Commun.">
        <title>Effector diversification within compartments of the Leptosphaeria maculans genome affected by Repeat-Induced Point mutations.</title>
        <authorList>
            <person name="Rouxel T."/>
            <person name="Grandaubert J."/>
            <person name="Hane J.K."/>
            <person name="Hoede C."/>
            <person name="van de Wouw A.P."/>
            <person name="Couloux A."/>
            <person name="Dominguez V."/>
            <person name="Anthouard V."/>
            <person name="Bally P."/>
            <person name="Bourras S."/>
            <person name="Cozijnsen A.J."/>
            <person name="Ciuffetti L.M."/>
            <person name="Degrave A."/>
            <person name="Dilmaghani A."/>
            <person name="Duret L."/>
            <person name="Fudal I."/>
            <person name="Goodwin S.B."/>
            <person name="Gout L."/>
            <person name="Glaser N."/>
            <person name="Linglin J."/>
            <person name="Kema G.H.J."/>
            <person name="Lapalu N."/>
            <person name="Lawrence C.B."/>
            <person name="May K."/>
            <person name="Meyer M."/>
            <person name="Ollivier B."/>
            <person name="Poulain J."/>
            <person name="Schoch C.L."/>
            <person name="Simon A."/>
            <person name="Spatafora J.W."/>
            <person name="Stachowiak A."/>
            <person name="Turgeon B.G."/>
            <person name="Tyler B.M."/>
            <person name="Vincent D."/>
            <person name="Weissenbach J."/>
            <person name="Amselem J."/>
            <person name="Quesneville H."/>
            <person name="Oliver R.P."/>
            <person name="Wincker P."/>
            <person name="Balesdent M.-H."/>
            <person name="Howlett B.J."/>
        </authorList>
    </citation>
    <scope>NUCLEOTIDE SEQUENCE [LARGE SCALE GENOMIC DNA]</scope>
    <source>
        <strain evidence="8">JN3 / isolate v23.1.3 / race Av1-4-5-6-7-8</strain>
    </source>
</reference>
<dbReference type="STRING" id="985895.E5A0E1"/>
<dbReference type="eggNOG" id="KOG2489">
    <property type="taxonomic scope" value="Eukaryota"/>
</dbReference>
<evidence type="ECO:0000256" key="1">
    <source>
        <dbReference type="ARBA" id="ARBA00004141"/>
    </source>
</evidence>
<feature type="region of interest" description="Disordered" evidence="6">
    <location>
        <begin position="45"/>
        <end position="67"/>
    </location>
</feature>
<dbReference type="Pfam" id="PF05602">
    <property type="entry name" value="CLPTM1"/>
    <property type="match status" value="1"/>
</dbReference>